<gene>
    <name evidence="1" type="ORF">FY550_06665</name>
</gene>
<evidence type="ECO:0000313" key="2">
    <source>
        <dbReference type="Proteomes" id="UP000322553"/>
    </source>
</evidence>
<dbReference type="KEGG" id="kuy:FY550_06665"/>
<dbReference type="EMBL" id="CP043420">
    <property type="protein sequence ID" value="QEL10835.1"/>
    <property type="molecule type" value="Genomic_DNA"/>
</dbReference>
<dbReference type="RefSeq" id="WP_149054436.1">
    <property type="nucleotide sequence ID" value="NZ_CP043420.1"/>
</dbReference>
<sequence>MVSIAIVAPEQDRWQQWEAKVQQEKSVMIGMPIEIGVQEKEEMVRMGRLELPSVILKSKPYASLLTES</sequence>
<evidence type="ECO:0000313" key="1">
    <source>
        <dbReference type="EMBL" id="QEL10835.1"/>
    </source>
</evidence>
<reference evidence="1 2" key="1">
    <citation type="submission" date="2019-08" db="EMBL/GenBank/DDBJ databases">
        <title>Complete genome sequence of Kushneria sp. YCWA18, a halophilic phosphate-solubilizing bacterium isolated from Daqiao saltern in China.</title>
        <authorList>
            <person name="Du G.-X."/>
            <person name="Qu L.-Y."/>
        </authorList>
    </citation>
    <scope>NUCLEOTIDE SEQUENCE [LARGE SCALE GENOMIC DNA]</scope>
    <source>
        <strain evidence="1 2">YCWA18</strain>
    </source>
</reference>
<dbReference type="Proteomes" id="UP000322553">
    <property type="component" value="Chromosome"/>
</dbReference>
<keyword evidence="2" id="KW-1185">Reference proteome</keyword>
<name>A0A5C1A1R4_9GAMM</name>
<proteinExistence type="predicted"/>
<organism evidence="1 2">
    <name type="scientific">Kushneria phosphatilytica</name>
    <dbReference type="NCBI Taxonomy" id="657387"/>
    <lineage>
        <taxon>Bacteria</taxon>
        <taxon>Pseudomonadati</taxon>
        <taxon>Pseudomonadota</taxon>
        <taxon>Gammaproteobacteria</taxon>
        <taxon>Oceanospirillales</taxon>
        <taxon>Halomonadaceae</taxon>
        <taxon>Kushneria</taxon>
    </lineage>
</organism>
<protein>
    <submittedName>
        <fullName evidence="1">Uncharacterized protein</fullName>
    </submittedName>
</protein>
<accession>A0A5C1A1R4</accession>
<dbReference type="AlphaFoldDB" id="A0A5C1A1R4"/>